<dbReference type="STRING" id="1314783.A0A165R6C9"/>
<dbReference type="GO" id="GO:0005506">
    <property type="term" value="F:iron ion binding"/>
    <property type="evidence" value="ECO:0007669"/>
    <property type="project" value="InterPro"/>
</dbReference>
<dbReference type="PRINTS" id="PR00385">
    <property type="entry name" value="P450"/>
</dbReference>
<proteinExistence type="inferred from homology"/>
<keyword evidence="8" id="KW-0503">Monooxygenase</keyword>
<dbReference type="AlphaFoldDB" id="A0A165R6C9"/>
<dbReference type="GO" id="GO:0004497">
    <property type="term" value="F:monooxygenase activity"/>
    <property type="evidence" value="ECO:0007669"/>
    <property type="project" value="UniProtKB-KW"/>
</dbReference>
<evidence type="ECO:0000256" key="5">
    <source>
        <dbReference type="ARBA" id="ARBA00022723"/>
    </source>
</evidence>
<dbReference type="Gene3D" id="1.10.630.10">
    <property type="entry name" value="Cytochrome P450"/>
    <property type="match status" value="1"/>
</dbReference>
<keyword evidence="6" id="KW-0560">Oxidoreductase</keyword>
<comment type="similarity">
    <text evidence="3">Belongs to the cytochrome P450 family.</text>
</comment>
<accession>A0A165R6C9</accession>
<evidence type="ECO:0000256" key="6">
    <source>
        <dbReference type="ARBA" id="ARBA00023002"/>
    </source>
</evidence>
<gene>
    <name evidence="10" type="ORF">DAEQUDRAFT_764803</name>
</gene>
<dbReference type="InterPro" id="IPR050121">
    <property type="entry name" value="Cytochrome_P450_monoxygenase"/>
</dbReference>
<dbReference type="PANTHER" id="PTHR24305">
    <property type="entry name" value="CYTOCHROME P450"/>
    <property type="match status" value="1"/>
</dbReference>
<evidence type="ECO:0000256" key="1">
    <source>
        <dbReference type="ARBA" id="ARBA00001971"/>
    </source>
</evidence>
<evidence type="ECO:0000256" key="7">
    <source>
        <dbReference type="ARBA" id="ARBA00023004"/>
    </source>
</evidence>
<evidence type="ECO:0000256" key="4">
    <source>
        <dbReference type="ARBA" id="ARBA00022617"/>
    </source>
</evidence>
<sequence>MNLLLQCVLIYGLSSAIYSLVKWRFVKTALDNIPGPLSASFLKGNMGQLRGLECVAFMRDMIDNYSGHVVKLHDLFDKPALYVFDPKALHAILIKDETIWQESPVIISSTLALLGPGLLSTLGEQHRKQRKMLNPVFSTNHMKFMLPVFYETVGRLRDALETRVKNGPQEIDMLSWMGRTALELIGQGGLGYSFDKLVEDQKNPYGESLKLFFPTVSKLGLVSMALPYIRAIVPARLRSLASIVPIAGVREWKYHADLVAQKSQEIFDSKKRALEQGDDAIAEQLSRGKDIMSILMKANIAASEKDRLSDYELVSQMSTLVFAAMDTTSNTLARILQQLAENPHSQGKLRAEIIEAISQGEDLPYNHLMGLPFLDAVCRETLRLYPLLLWASKIATCDTVVPLSEPIHGTDGRLISELTVSAGTEAVIGTLGCHTSKALWGEDALEWKPERWLSPLPESIAEAGMPGVTSHLMSFFGGKRACIGFKFAEMEMSKLA</sequence>
<dbReference type="InterPro" id="IPR036396">
    <property type="entry name" value="Cyt_P450_sf"/>
</dbReference>
<dbReference type="SUPFAM" id="SSF48264">
    <property type="entry name" value="Cytochrome P450"/>
    <property type="match status" value="1"/>
</dbReference>
<protein>
    <submittedName>
        <fullName evidence="10">Cytochrome P450</fullName>
    </submittedName>
</protein>
<evidence type="ECO:0000313" key="10">
    <source>
        <dbReference type="EMBL" id="KZT70365.1"/>
    </source>
</evidence>
<dbReference type="OrthoDB" id="1470350at2759"/>
<dbReference type="Proteomes" id="UP000076727">
    <property type="component" value="Unassembled WGS sequence"/>
</dbReference>
<keyword evidence="5 9" id="KW-0479">Metal-binding</keyword>
<evidence type="ECO:0000256" key="9">
    <source>
        <dbReference type="PIRSR" id="PIRSR602401-1"/>
    </source>
</evidence>
<keyword evidence="11" id="KW-1185">Reference proteome</keyword>
<organism evidence="10 11">
    <name type="scientific">Daedalea quercina L-15889</name>
    <dbReference type="NCBI Taxonomy" id="1314783"/>
    <lineage>
        <taxon>Eukaryota</taxon>
        <taxon>Fungi</taxon>
        <taxon>Dikarya</taxon>
        <taxon>Basidiomycota</taxon>
        <taxon>Agaricomycotina</taxon>
        <taxon>Agaricomycetes</taxon>
        <taxon>Polyporales</taxon>
        <taxon>Fomitopsis</taxon>
    </lineage>
</organism>
<dbReference type="PRINTS" id="PR00463">
    <property type="entry name" value="EP450I"/>
</dbReference>
<feature type="binding site" description="axial binding residue" evidence="9">
    <location>
        <position position="482"/>
    </location>
    <ligand>
        <name>heme</name>
        <dbReference type="ChEBI" id="CHEBI:30413"/>
    </ligand>
    <ligandPart>
        <name>Fe</name>
        <dbReference type="ChEBI" id="CHEBI:18248"/>
    </ligandPart>
</feature>
<dbReference type="GO" id="GO:0016705">
    <property type="term" value="F:oxidoreductase activity, acting on paired donors, with incorporation or reduction of molecular oxygen"/>
    <property type="evidence" value="ECO:0007669"/>
    <property type="project" value="InterPro"/>
</dbReference>
<evidence type="ECO:0000256" key="3">
    <source>
        <dbReference type="ARBA" id="ARBA00010617"/>
    </source>
</evidence>
<comment type="cofactor">
    <cofactor evidence="1 9">
        <name>heme</name>
        <dbReference type="ChEBI" id="CHEBI:30413"/>
    </cofactor>
</comment>
<name>A0A165R6C9_9APHY</name>
<evidence type="ECO:0000256" key="2">
    <source>
        <dbReference type="ARBA" id="ARBA00005179"/>
    </source>
</evidence>
<dbReference type="InterPro" id="IPR001128">
    <property type="entry name" value="Cyt_P450"/>
</dbReference>
<dbReference type="GO" id="GO:0020037">
    <property type="term" value="F:heme binding"/>
    <property type="evidence" value="ECO:0007669"/>
    <property type="project" value="InterPro"/>
</dbReference>
<dbReference type="Pfam" id="PF00067">
    <property type="entry name" value="p450"/>
    <property type="match status" value="1"/>
</dbReference>
<comment type="pathway">
    <text evidence="2">Secondary metabolite biosynthesis.</text>
</comment>
<dbReference type="PANTHER" id="PTHR24305:SF166">
    <property type="entry name" value="CYTOCHROME P450 12A4, MITOCHONDRIAL-RELATED"/>
    <property type="match status" value="1"/>
</dbReference>
<reference evidence="10 11" key="1">
    <citation type="journal article" date="2016" name="Mol. Biol. Evol.">
        <title>Comparative Genomics of Early-Diverging Mushroom-Forming Fungi Provides Insights into the Origins of Lignocellulose Decay Capabilities.</title>
        <authorList>
            <person name="Nagy L.G."/>
            <person name="Riley R."/>
            <person name="Tritt A."/>
            <person name="Adam C."/>
            <person name="Daum C."/>
            <person name="Floudas D."/>
            <person name="Sun H."/>
            <person name="Yadav J.S."/>
            <person name="Pangilinan J."/>
            <person name="Larsson K.H."/>
            <person name="Matsuura K."/>
            <person name="Barry K."/>
            <person name="Labutti K."/>
            <person name="Kuo R."/>
            <person name="Ohm R.A."/>
            <person name="Bhattacharya S.S."/>
            <person name="Shirouzu T."/>
            <person name="Yoshinaga Y."/>
            <person name="Martin F.M."/>
            <person name="Grigoriev I.V."/>
            <person name="Hibbett D.S."/>
        </authorList>
    </citation>
    <scope>NUCLEOTIDE SEQUENCE [LARGE SCALE GENOMIC DNA]</scope>
    <source>
        <strain evidence="10 11">L-15889</strain>
    </source>
</reference>
<keyword evidence="7 9" id="KW-0408">Iron</keyword>
<dbReference type="InterPro" id="IPR002401">
    <property type="entry name" value="Cyt_P450_E_grp-I"/>
</dbReference>
<keyword evidence="4 9" id="KW-0349">Heme</keyword>
<evidence type="ECO:0000313" key="11">
    <source>
        <dbReference type="Proteomes" id="UP000076727"/>
    </source>
</evidence>
<evidence type="ECO:0000256" key="8">
    <source>
        <dbReference type="ARBA" id="ARBA00023033"/>
    </source>
</evidence>
<dbReference type="EMBL" id="KV429052">
    <property type="protein sequence ID" value="KZT70365.1"/>
    <property type="molecule type" value="Genomic_DNA"/>
</dbReference>